<feature type="domain" description="Translocation and assembly module TamB C-terminal" evidence="6">
    <location>
        <begin position="1022"/>
        <end position="1279"/>
    </location>
</feature>
<dbReference type="GO" id="GO:0005886">
    <property type="term" value="C:plasma membrane"/>
    <property type="evidence" value="ECO:0007669"/>
    <property type="project" value="InterPro"/>
</dbReference>
<sequence length="1347" mass="146174">MKPATLPPALPIATFPLKARRPHRANRHSSQNVLSHLPLRPILLILKSCPKNSGTNHRLAENLRPHHYLPPALPFANPSSEIVLPVNPVQKTSASDYPCANICPPRASTFTPAHMTAPKRTSRLRRFLLGAAMCVFVLLVALVTTPWWWVPAVRSLLARQGVTFARFETLGYSRFALHDVRFQNASTPVTATVARVEADTPLLWFVHATFSQPGPVLIETWQVNAHASDKKSPSPSASTIDGWPALRLQLNETLATLQRWLPEARATNGTLLYEKQKLIVASLNWLAREGRLTADGLTTHDQIAHAELRWHSDNRQLTFSATTTDQQWSASLASTDDTVTGQLHLWKQPVDFLASFPARGWIPQEASLTAARLLVPGRTVGLGEHYPTLPSTARIVWKEARFTLELNAEGQPAANQSAPPLQLALAGHGDTETLRIERFDITLPGTSARLLAPIVIDREAQIRSGASQFSLESDLEKLPGLENLRGKITGRVLVEPTSGGEPRLTAKLEASKITAPDFDLKSAVFEAEQLGTRLTIKNARLAFADGSEAELHGVWNWRERTLTGGQLEADIKPAAFARWLPPSLTFARLKISAEAQGRWPDLTHSGKIALSDLATGTPKPISASAEWTGTGPATDTLTAEIKTGDTSAVLKGRLTRTEATLDSLALTLPDAPTLTLAQPARIRWQPSLSIETLDLTGDAARLSFAWSTLQTRSARIDLAGLRSEWLRDFLPSTWPRWQLESATLEGRWPEGPFEGTTRVLGQIEIAKDKNARIELTARAQPSSLRIDRLLVSDENGSVLEARGAAPLIITPATAPFWKLDPNSNWSLTADTTPGSPFWTAQAEASGIKLRSPRLTARIEGSVKKPDARISLQADEIAFDRIRLPTLSQLDARLVLDAGRVDLEKLSLLVAGQPLSASGRTLVQADQWPAILRDPRQLWTGNAEAKLNLPLVEIAALTAFLPDAFAPTGTLQGDLTVRASGDIQGTLKLHDASTHPITPFGSFNQISGEIVFSGRQAELKSLSALASGQTIKASGSVAFPAAAPLKVDLSLAGKNLPLARQTGLLVRGDLDLKVKSTDDGLTTLSGDVNLHDSLFLRDVRSLIPKRGGGAASRPPYFSVTKAPFRDWRLALTVGGNRFITLRTPLFNGVVSGRFQLGGTLFEPIAIGQATFDEGTILLPFAALRLTSGSVRLAQADPYSPQLAINAASRSLGYDVRMELSGSASDPTLTFSSSPSLTSEQVLLMVMAGEPPRTDITSSTSDRAASIGVYLGKSLFSDFLGDPTAAERFTFSSGADVSRSGKETLEFEYMLDKRWSLVGERDEFDDYNAGIKLRILTSQKKPATDAQKP</sequence>
<evidence type="ECO:0000256" key="1">
    <source>
        <dbReference type="ARBA" id="ARBA00004167"/>
    </source>
</evidence>
<dbReference type="Proteomes" id="UP000217265">
    <property type="component" value="Chromosome"/>
</dbReference>
<evidence type="ECO:0000256" key="3">
    <source>
        <dbReference type="ARBA" id="ARBA00022989"/>
    </source>
</evidence>
<dbReference type="OrthoDB" id="177865at2"/>
<dbReference type="Pfam" id="PF04357">
    <property type="entry name" value="TamB"/>
    <property type="match status" value="1"/>
</dbReference>
<feature type="transmembrane region" description="Helical" evidence="5">
    <location>
        <begin position="127"/>
        <end position="149"/>
    </location>
</feature>
<dbReference type="GO" id="GO:0009306">
    <property type="term" value="P:protein secretion"/>
    <property type="evidence" value="ECO:0007669"/>
    <property type="project" value="InterPro"/>
</dbReference>
<keyword evidence="8" id="KW-1185">Reference proteome</keyword>
<evidence type="ECO:0000259" key="6">
    <source>
        <dbReference type="Pfam" id="PF04357"/>
    </source>
</evidence>
<keyword evidence="4 5" id="KW-0472">Membrane</keyword>
<accession>A0A290Q9E1</accession>
<evidence type="ECO:0000313" key="8">
    <source>
        <dbReference type="Proteomes" id="UP000217265"/>
    </source>
</evidence>
<keyword evidence="2 5" id="KW-0812">Transmembrane</keyword>
<dbReference type="KEGG" id="vbh:CMV30_14880"/>
<evidence type="ECO:0000313" key="7">
    <source>
        <dbReference type="EMBL" id="ATC65134.1"/>
    </source>
</evidence>
<dbReference type="EMBL" id="CP023344">
    <property type="protein sequence ID" value="ATC65134.1"/>
    <property type="molecule type" value="Genomic_DNA"/>
</dbReference>
<reference evidence="7 8" key="1">
    <citation type="submission" date="2017-09" db="EMBL/GenBank/DDBJ databases">
        <title>Complete genome sequence of Verrucomicrobial strain HZ-65, isolated from freshwater.</title>
        <authorList>
            <person name="Choi A."/>
        </authorList>
    </citation>
    <scope>NUCLEOTIDE SEQUENCE [LARGE SCALE GENOMIC DNA]</scope>
    <source>
        <strain evidence="7 8">HZ-65</strain>
    </source>
</reference>
<proteinExistence type="predicted"/>
<organism evidence="7 8">
    <name type="scientific">Nibricoccus aquaticus</name>
    <dbReference type="NCBI Taxonomy" id="2576891"/>
    <lineage>
        <taxon>Bacteria</taxon>
        <taxon>Pseudomonadati</taxon>
        <taxon>Verrucomicrobiota</taxon>
        <taxon>Opitutia</taxon>
        <taxon>Opitutales</taxon>
        <taxon>Opitutaceae</taxon>
        <taxon>Nibricoccus</taxon>
    </lineage>
</organism>
<name>A0A290Q9E1_9BACT</name>
<comment type="subcellular location">
    <subcellularLocation>
        <location evidence="1">Membrane</location>
        <topology evidence="1">Single-pass membrane protein</topology>
    </subcellularLocation>
</comment>
<evidence type="ECO:0000256" key="5">
    <source>
        <dbReference type="SAM" id="Phobius"/>
    </source>
</evidence>
<gene>
    <name evidence="7" type="ORF">CMV30_14880</name>
</gene>
<dbReference type="InterPro" id="IPR007452">
    <property type="entry name" value="TamB_C"/>
</dbReference>
<keyword evidence="3 5" id="KW-1133">Transmembrane helix</keyword>
<protein>
    <recommendedName>
        <fullName evidence="6">Translocation and assembly module TamB C-terminal domain-containing protein</fullName>
    </recommendedName>
</protein>
<evidence type="ECO:0000256" key="2">
    <source>
        <dbReference type="ARBA" id="ARBA00022692"/>
    </source>
</evidence>
<evidence type="ECO:0000256" key="4">
    <source>
        <dbReference type="ARBA" id="ARBA00023136"/>
    </source>
</evidence>